<keyword evidence="4" id="KW-1185">Reference proteome</keyword>
<keyword evidence="1" id="KW-0808">Transferase</keyword>
<dbReference type="Proteomes" id="UP000070529">
    <property type="component" value="Unassembled WGS sequence"/>
</dbReference>
<evidence type="ECO:0000256" key="1">
    <source>
        <dbReference type="ARBA" id="ARBA00022679"/>
    </source>
</evidence>
<reference evidence="3 4" key="1">
    <citation type="submission" date="2015-11" db="EMBL/GenBank/DDBJ databases">
        <title>Genomic Taxonomy of the Vibrionaceae.</title>
        <authorList>
            <person name="Gomez-Gil B."/>
            <person name="Enciso-Ibarra J."/>
        </authorList>
    </citation>
    <scope>NUCLEOTIDE SEQUENCE [LARGE SCALE GENOMIC DNA]</scope>
    <source>
        <strain evidence="3 4">CAIM 912</strain>
    </source>
</reference>
<organism evidence="3 4">
    <name type="scientific">Enterovibrio coralii</name>
    <dbReference type="NCBI Taxonomy" id="294935"/>
    <lineage>
        <taxon>Bacteria</taxon>
        <taxon>Pseudomonadati</taxon>
        <taxon>Pseudomonadota</taxon>
        <taxon>Gammaproteobacteria</taxon>
        <taxon>Vibrionales</taxon>
        <taxon>Vibrionaceae</taxon>
        <taxon>Enterovibrio</taxon>
    </lineage>
</organism>
<feature type="coiled-coil region" evidence="2">
    <location>
        <begin position="343"/>
        <end position="370"/>
    </location>
</feature>
<gene>
    <name evidence="3" type="ORF">ATN88_14775</name>
</gene>
<dbReference type="GO" id="GO:0016757">
    <property type="term" value="F:glycosyltransferase activity"/>
    <property type="evidence" value="ECO:0007669"/>
    <property type="project" value="TreeGrafter"/>
</dbReference>
<dbReference type="PANTHER" id="PTHR46401:SF2">
    <property type="entry name" value="GLYCOSYLTRANSFERASE WBBK-RELATED"/>
    <property type="match status" value="1"/>
</dbReference>
<accession>A0A135IBA7</accession>
<dbReference type="AlphaFoldDB" id="A0A135IBA7"/>
<evidence type="ECO:0000313" key="4">
    <source>
        <dbReference type="Proteomes" id="UP000070529"/>
    </source>
</evidence>
<evidence type="ECO:0000256" key="2">
    <source>
        <dbReference type="SAM" id="Coils"/>
    </source>
</evidence>
<dbReference type="OrthoDB" id="9062832at2"/>
<dbReference type="PANTHER" id="PTHR46401">
    <property type="entry name" value="GLYCOSYLTRANSFERASE WBBK-RELATED"/>
    <property type="match status" value="1"/>
</dbReference>
<comment type="caution">
    <text evidence="3">The sequence shown here is derived from an EMBL/GenBank/DDBJ whole genome shotgun (WGS) entry which is preliminary data.</text>
</comment>
<dbReference type="EMBL" id="LNTY01000017">
    <property type="protein sequence ID" value="KXF82732.1"/>
    <property type="molecule type" value="Genomic_DNA"/>
</dbReference>
<protein>
    <submittedName>
        <fullName evidence="3">Uncharacterized protein</fullName>
    </submittedName>
</protein>
<dbReference type="STRING" id="294935.ATN88_14775"/>
<proteinExistence type="predicted"/>
<dbReference type="Gene3D" id="3.40.50.2000">
    <property type="entry name" value="Glycogen Phosphorylase B"/>
    <property type="match status" value="2"/>
</dbReference>
<sequence length="395" mass="44072">MLPRHKMLTTVLQAIEMRCGDAYNRSKNSTMVVQIGYSFTEGIFMSATSKIAVLCLSHFRGGMELDALKQTKLFRDHGVDAILICREGTFLEQVSIEQGVPFQSIKFKSKLSISLIRGLRTAIKKYGIGTLIFFGASEIKSIFFAVMGLNCRVIVRHGTTKSSSKKDPIHRLFYSCVSDYVGISQHLSKNILKILPSSENNVHTIYNSLAVDSTEYNKNAPLTFLHVGRVEEGKGVLDAVQALCRANIPSESKVITYVGAIDKVEIKEEVENIAKKGDVTVKFEGFCGDVTPFYKENSFFLFPSHGEGLGNVILEAISKGLSCITYDNTVFPEFSHLGFNGVYSAADRDIDALARMIEKAYEERQKLKLEDNMVLFNDMFSTDCNVRNWLDLING</sequence>
<dbReference type="Pfam" id="PF13692">
    <property type="entry name" value="Glyco_trans_1_4"/>
    <property type="match status" value="1"/>
</dbReference>
<name>A0A135IBA7_9GAMM</name>
<evidence type="ECO:0000313" key="3">
    <source>
        <dbReference type="EMBL" id="KXF82732.1"/>
    </source>
</evidence>
<dbReference type="CDD" id="cd03801">
    <property type="entry name" value="GT4_PimA-like"/>
    <property type="match status" value="1"/>
</dbReference>
<dbReference type="SUPFAM" id="SSF53756">
    <property type="entry name" value="UDP-Glycosyltransferase/glycogen phosphorylase"/>
    <property type="match status" value="1"/>
</dbReference>
<keyword evidence="2" id="KW-0175">Coiled coil</keyword>